<evidence type="ECO:0000313" key="4">
    <source>
        <dbReference type="EMBL" id="MBH5402365.1"/>
    </source>
</evidence>
<dbReference type="Pfam" id="PF00128">
    <property type="entry name" value="Alpha-amylase"/>
    <property type="match status" value="1"/>
</dbReference>
<dbReference type="InterPro" id="IPR006047">
    <property type="entry name" value="GH13_cat_dom"/>
</dbReference>
<dbReference type="PANTHER" id="PTHR10357">
    <property type="entry name" value="ALPHA-AMYLASE FAMILY MEMBER"/>
    <property type="match status" value="1"/>
</dbReference>
<gene>
    <name evidence="4" type="ORF">HZZ13_31920</name>
</gene>
<feature type="domain" description="Glycosyl hydrolase family 13 catalytic" evidence="3">
    <location>
        <begin position="12"/>
        <end position="233"/>
    </location>
</feature>
<dbReference type="RefSeq" id="WP_197963423.1">
    <property type="nucleotide sequence ID" value="NZ_JACCHP010000027.1"/>
</dbReference>
<accession>A0ABS0PZ37</accession>
<protein>
    <recommendedName>
        <fullName evidence="3">Glycosyl hydrolase family 13 catalytic domain-containing protein</fullName>
    </recommendedName>
</protein>
<dbReference type="EMBL" id="JACCHP010000027">
    <property type="protein sequence ID" value="MBH5402365.1"/>
    <property type="molecule type" value="Genomic_DNA"/>
</dbReference>
<dbReference type="InterPro" id="IPR017853">
    <property type="entry name" value="GH"/>
</dbReference>
<reference evidence="4 5" key="1">
    <citation type="submission" date="2020-07" db="EMBL/GenBank/DDBJ databases">
        <title>Bradyrhizobium diversity isolated from nodules of indigenous legumes of Western Australia.</title>
        <authorList>
            <person name="Klepa M.S."/>
        </authorList>
    </citation>
    <scope>NUCLEOTIDE SEQUENCE [LARGE SCALE GENOMIC DNA]</scope>
    <source>
        <strain evidence="4 5">CNPSo 4010</strain>
    </source>
</reference>
<keyword evidence="5" id="KW-1185">Reference proteome</keyword>
<organism evidence="4 5">
    <name type="scientific">Bradyrhizobium agreste</name>
    <dbReference type="NCBI Taxonomy" id="2751811"/>
    <lineage>
        <taxon>Bacteria</taxon>
        <taxon>Pseudomonadati</taxon>
        <taxon>Pseudomonadota</taxon>
        <taxon>Alphaproteobacteria</taxon>
        <taxon>Hyphomicrobiales</taxon>
        <taxon>Nitrobacteraceae</taxon>
        <taxon>Bradyrhizobium</taxon>
    </lineage>
</organism>
<evidence type="ECO:0000256" key="2">
    <source>
        <dbReference type="ARBA" id="ARBA00023295"/>
    </source>
</evidence>
<dbReference type="SMART" id="SM00642">
    <property type="entry name" value="Aamy"/>
    <property type="match status" value="1"/>
</dbReference>
<evidence type="ECO:0000259" key="3">
    <source>
        <dbReference type="SMART" id="SM00642"/>
    </source>
</evidence>
<dbReference type="SUPFAM" id="SSF51445">
    <property type="entry name" value="(Trans)glycosidases"/>
    <property type="match status" value="1"/>
</dbReference>
<proteinExistence type="predicted"/>
<dbReference type="PANTHER" id="PTHR10357:SF210">
    <property type="entry name" value="MALTODEXTRIN GLUCOSIDASE"/>
    <property type="match status" value="1"/>
</dbReference>
<name>A0ABS0PZ37_9BRAD</name>
<dbReference type="Gene3D" id="3.20.20.80">
    <property type="entry name" value="Glycosidases"/>
    <property type="match status" value="1"/>
</dbReference>
<sequence length="235" mass="25781">MRDWIEHAVWWHVYPLGFVGAERDAHACDGVVRRFGQLTAWLDYAVNLGVSGILLGPVFASSTHGYDTIDHFQIDPRLGDDGDFDAFINAAHRRGLRIVLDGVFNHVGRECPIFQRALAGGPACGEASWFHLRWPPEGSSAEEPDYATFEGHRQLVALNQREPAVAEYVADLLLEAFHEENQLLVALNVADAPVAHVISASVDRLAGNLTTWRKSVATEIALPPHGWGILASDAS</sequence>
<dbReference type="Proteomes" id="UP000807370">
    <property type="component" value="Unassembled WGS sequence"/>
</dbReference>
<keyword evidence="2" id="KW-0326">Glycosidase</keyword>
<evidence type="ECO:0000313" key="5">
    <source>
        <dbReference type="Proteomes" id="UP000807370"/>
    </source>
</evidence>
<keyword evidence="1" id="KW-0378">Hydrolase</keyword>
<evidence type="ECO:0000256" key="1">
    <source>
        <dbReference type="ARBA" id="ARBA00022801"/>
    </source>
</evidence>
<comment type="caution">
    <text evidence="4">The sequence shown here is derived from an EMBL/GenBank/DDBJ whole genome shotgun (WGS) entry which is preliminary data.</text>
</comment>